<protein>
    <submittedName>
        <fullName evidence="4">PAS domain S-box-containing protein</fullName>
    </submittedName>
</protein>
<gene>
    <name evidence="4" type="ORF">EDC03_0927</name>
</gene>
<dbReference type="InterPro" id="IPR000014">
    <property type="entry name" value="PAS"/>
</dbReference>
<feature type="region of interest" description="Disordered" evidence="2">
    <location>
        <begin position="1"/>
        <end position="21"/>
    </location>
</feature>
<dbReference type="Pfam" id="PF13426">
    <property type="entry name" value="PAS_9"/>
    <property type="match status" value="1"/>
</dbReference>
<organism evidence="4 5">
    <name type="scientific">Pseudokineococcus lusitanus</name>
    <dbReference type="NCBI Taxonomy" id="763993"/>
    <lineage>
        <taxon>Bacteria</taxon>
        <taxon>Bacillati</taxon>
        <taxon>Actinomycetota</taxon>
        <taxon>Actinomycetes</taxon>
        <taxon>Kineosporiales</taxon>
        <taxon>Kineosporiaceae</taxon>
        <taxon>Pseudokineococcus</taxon>
    </lineage>
</organism>
<dbReference type="SMART" id="SM00331">
    <property type="entry name" value="PP2C_SIG"/>
    <property type="match status" value="1"/>
</dbReference>
<dbReference type="PANTHER" id="PTHR43156">
    <property type="entry name" value="STAGE II SPORULATION PROTEIN E-RELATED"/>
    <property type="match status" value="1"/>
</dbReference>
<dbReference type="NCBIfam" id="TIGR00229">
    <property type="entry name" value="sensory_box"/>
    <property type="match status" value="1"/>
</dbReference>
<dbReference type="CDD" id="cd00130">
    <property type="entry name" value="PAS"/>
    <property type="match status" value="1"/>
</dbReference>
<dbReference type="Gene3D" id="3.30.450.20">
    <property type="entry name" value="PAS domain"/>
    <property type="match status" value="1"/>
</dbReference>
<dbReference type="RefSeq" id="WP_123379029.1">
    <property type="nucleotide sequence ID" value="NZ_RJKN01000002.1"/>
</dbReference>
<feature type="domain" description="PAC" evidence="3">
    <location>
        <begin position="110"/>
        <end position="163"/>
    </location>
</feature>
<name>A0A3N1HQL3_9ACTN</name>
<dbReference type="AlphaFoldDB" id="A0A3N1HQL3"/>
<dbReference type="SMART" id="SM00086">
    <property type="entry name" value="PAC"/>
    <property type="match status" value="1"/>
</dbReference>
<dbReference type="PANTHER" id="PTHR43156:SF2">
    <property type="entry name" value="STAGE II SPORULATION PROTEIN E"/>
    <property type="match status" value="1"/>
</dbReference>
<dbReference type="GO" id="GO:0016791">
    <property type="term" value="F:phosphatase activity"/>
    <property type="evidence" value="ECO:0007669"/>
    <property type="project" value="TreeGrafter"/>
</dbReference>
<sequence length="619" mass="63454">MHAEGADGVDEVGAGTAPGPAVPPDLLEALSSGIAELRARERGLLQAGLSFSVADARLPDLPLVWVSPAFTALTGYPVEEAVGQNCRFLRGGLLGPESTALGAAAVAGEATVQTLLNVRRDGTVFHNRVALSPVRDADGVLTHVVGVQTDVTDLVEAARDRDAAAAAEHEARLLAEGALARAEETRRHLDLLADTEARLSGHLDEETCRQRLAGLTVPALGDRVVVWTDEGRGRPPRVQVHPADDPAAAALAAAAAATSPAPPPAGAVVLGADARLLGAPHEPDLARLLDGLGLLAADGSDGRTAVVVALPGGGQVLDVAVVVREPGRVPLTADEVVLAAELGLRSGAALHAARVAGEQRTIAETLQRSLLPVLPAVPGVIAAARYRAAATGASVGGDFYELLDLTGGAVGVAVGDVAGHDVMAAAAMGHLRGLLRACAWEAWEDPPGTAGRVDAQGRPVERRRRTQSPGAVLHRVDQLVVGLRISTLATLAYARLEPDGAGGWSLHHAAAGHPPFVIRQPDGSAEVTAADEGLLLGVLPGERPTTRRAVAAGSTLVAFTDGLVERRGEHLDEGIERLRRLVETGPADVEGLADHLVALADGDDDAAVLVVHLDGTPTG</sequence>
<comment type="caution">
    <text evidence="4">The sequence shown here is derived from an EMBL/GenBank/DDBJ whole genome shotgun (WGS) entry which is preliminary data.</text>
</comment>
<dbReference type="InterPro" id="IPR035965">
    <property type="entry name" value="PAS-like_dom_sf"/>
</dbReference>
<evidence type="ECO:0000259" key="3">
    <source>
        <dbReference type="PROSITE" id="PS50113"/>
    </source>
</evidence>
<dbReference type="PROSITE" id="PS50113">
    <property type="entry name" value="PAC"/>
    <property type="match status" value="1"/>
</dbReference>
<keyword evidence="5" id="KW-1185">Reference proteome</keyword>
<dbReference type="InterPro" id="IPR001932">
    <property type="entry name" value="PPM-type_phosphatase-like_dom"/>
</dbReference>
<proteinExistence type="predicted"/>
<dbReference type="SUPFAM" id="SSF81606">
    <property type="entry name" value="PP2C-like"/>
    <property type="match status" value="1"/>
</dbReference>
<dbReference type="SUPFAM" id="SSF55785">
    <property type="entry name" value="PYP-like sensor domain (PAS domain)"/>
    <property type="match status" value="1"/>
</dbReference>
<dbReference type="Proteomes" id="UP000276232">
    <property type="component" value="Unassembled WGS sequence"/>
</dbReference>
<evidence type="ECO:0000313" key="5">
    <source>
        <dbReference type="Proteomes" id="UP000276232"/>
    </source>
</evidence>
<accession>A0A3N1HQL3</accession>
<keyword evidence="1" id="KW-0378">Hydrolase</keyword>
<dbReference type="EMBL" id="RJKN01000002">
    <property type="protein sequence ID" value="ROP44797.1"/>
    <property type="molecule type" value="Genomic_DNA"/>
</dbReference>
<evidence type="ECO:0000256" key="1">
    <source>
        <dbReference type="ARBA" id="ARBA00022801"/>
    </source>
</evidence>
<dbReference type="Pfam" id="PF07228">
    <property type="entry name" value="SpoIIE"/>
    <property type="match status" value="1"/>
</dbReference>
<dbReference type="InterPro" id="IPR052016">
    <property type="entry name" value="Bact_Sigma-Reg"/>
</dbReference>
<evidence type="ECO:0000313" key="4">
    <source>
        <dbReference type="EMBL" id="ROP44797.1"/>
    </source>
</evidence>
<dbReference type="InterPro" id="IPR001610">
    <property type="entry name" value="PAC"/>
</dbReference>
<dbReference type="InterPro" id="IPR036457">
    <property type="entry name" value="PPM-type-like_dom_sf"/>
</dbReference>
<reference evidence="4 5" key="1">
    <citation type="journal article" date="2015" name="Stand. Genomic Sci.">
        <title>Genomic Encyclopedia of Bacterial and Archaeal Type Strains, Phase III: the genomes of soil and plant-associated and newly described type strains.</title>
        <authorList>
            <person name="Whitman W.B."/>
            <person name="Woyke T."/>
            <person name="Klenk H.P."/>
            <person name="Zhou Y."/>
            <person name="Lilburn T.G."/>
            <person name="Beck B.J."/>
            <person name="De Vos P."/>
            <person name="Vandamme P."/>
            <person name="Eisen J.A."/>
            <person name="Garrity G."/>
            <person name="Hugenholtz P."/>
            <person name="Kyrpides N.C."/>
        </authorList>
    </citation>
    <scope>NUCLEOTIDE SEQUENCE [LARGE SCALE GENOMIC DNA]</scope>
    <source>
        <strain evidence="4 5">CECT 7306</strain>
    </source>
</reference>
<dbReference type="InParanoid" id="A0A3N1HQL3"/>
<dbReference type="Gene3D" id="3.60.40.10">
    <property type="entry name" value="PPM-type phosphatase domain"/>
    <property type="match status" value="1"/>
</dbReference>
<dbReference type="InterPro" id="IPR000700">
    <property type="entry name" value="PAS-assoc_C"/>
</dbReference>
<evidence type="ECO:0000256" key="2">
    <source>
        <dbReference type="SAM" id="MobiDB-lite"/>
    </source>
</evidence>
<dbReference type="OrthoDB" id="319881at2"/>